<evidence type="ECO:0000313" key="10">
    <source>
        <dbReference type="EMBL" id="GGM03845.1"/>
    </source>
</evidence>
<keyword evidence="5 6" id="KW-0464">Manganese</keyword>
<dbReference type="InterPro" id="IPR012001">
    <property type="entry name" value="Thiamin_PyroP_enz_TPP-bd_dom"/>
</dbReference>
<comment type="function">
    <text evidence="6">Catalyzes the thiamine diphosphate-dependent decarboxylation of 2-oxoglutarate and the subsequent addition of the resulting succinic semialdehyde-thiamine pyrophosphate anion to isochorismate to yield 2-succinyl-5-enolpyruvyl-6-hydroxy-3-cyclohexene-1-carboxylate (SEPHCHC).</text>
</comment>
<dbReference type="HAMAP" id="MF_01659">
    <property type="entry name" value="MenD"/>
    <property type="match status" value="1"/>
</dbReference>
<dbReference type="GO" id="GO:0030976">
    <property type="term" value="F:thiamine pyrophosphate binding"/>
    <property type="evidence" value="ECO:0007669"/>
    <property type="project" value="UniProtKB-UniRule"/>
</dbReference>
<dbReference type="GO" id="GO:0070204">
    <property type="term" value="F:2-succinyl-5-enolpyruvyl-6-hydroxy-3-cyclohexene-1-carboxylic-acid synthase activity"/>
    <property type="evidence" value="ECO:0007669"/>
    <property type="project" value="UniProtKB-UniRule"/>
</dbReference>
<evidence type="ECO:0000256" key="2">
    <source>
        <dbReference type="ARBA" id="ARBA00022723"/>
    </source>
</evidence>
<dbReference type="RefSeq" id="WP_188941879.1">
    <property type="nucleotide sequence ID" value="NZ_BMNA01000004.1"/>
</dbReference>
<sequence length="584" mass="59153">MTVHPSEALARVLVDELVRNGVRDAVLSPGSRNAPLSLALVAADTAGRLRLHVRVDERTAGFLALGLARGSGRPVPVVTTSGTAVANLHPAVLEAHHTAVPLLVLSADRPPELRHVGANQVVDQPGIFGSATRFVHEFGVPARRDGQQAGWRAVVCRAVAAAVGAAGLPGPVQLDVPFVEPLLPGGDDGAEPWPEPLDGRDGPWVRVAGVPVPGDPAAGDGTADDPGGSAGPAVPPPAPGERVLFLADLEHPAAGAVAALGHPVVAEAGGAAGAAVLSTGVHLLGLPDWLAEHRPDRVVVLGRLTLHRPLTALLRDARVAVDVVAPVTAWPDPAGLARRVAPRLARIGPVGPTGDADWAARWRRAEDRAAPALAAAVAALDPGAGPRLAAELVRALPSGTDLVLGSSQGPRDVGLASAARDGLRIRANRGVAGIDGTISTAAGHALGSGRPTVALVGDLTFLHDVTGLFVGPAEPRPDLVLVVADNGGGGIFHTLEPGRPAHAAVFERVFGTPVQADPAALARAAGAEVVDLARAATGARAELADAVRPGRGLRVVRVRVERSDLRAQHAGLRAAVARAVGAGG</sequence>
<keyword evidence="11" id="KW-1185">Reference proteome</keyword>
<evidence type="ECO:0000256" key="6">
    <source>
        <dbReference type="HAMAP-Rule" id="MF_01659"/>
    </source>
</evidence>
<dbReference type="Pfam" id="PF02776">
    <property type="entry name" value="TPP_enzyme_N"/>
    <property type="match status" value="1"/>
</dbReference>
<comment type="caution">
    <text evidence="10">The sequence shown here is derived from an EMBL/GenBank/DDBJ whole genome shotgun (WGS) entry which is preliminary data.</text>
</comment>
<keyword evidence="2 6" id="KW-0479">Metal-binding</keyword>
<dbReference type="EMBL" id="BMNA01000004">
    <property type="protein sequence ID" value="GGM03845.1"/>
    <property type="molecule type" value="Genomic_DNA"/>
</dbReference>
<dbReference type="PIRSF" id="PIRSF004983">
    <property type="entry name" value="MenD"/>
    <property type="match status" value="1"/>
</dbReference>
<dbReference type="SUPFAM" id="SSF52518">
    <property type="entry name" value="Thiamin diphosphate-binding fold (THDP-binding)"/>
    <property type="match status" value="2"/>
</dbReference>
<feature type="domain" description="Thiamine pyrophosphate enzyme N-terminal TPP-binding" evidence="9">
    <location>
        <begin position="9"/>
        <end position="124"/>
    </location>
</feature>
<reference evidence="10" key="1">
    <citation type="journal article" date="2014" name="Int. J. Syst. Evol. Microbiol.">
        <title>Complete genome sequence of Corynebacterium casei LMG S-19264T (=DSM 44701T), isolated from a smear-ripened cheese.</title>
        <authorList>
            <consortium name="US DOE Joint Genome Institute (JGI-PGF)"/>
            <person name="Walter F."/>
            <person name="Albersmeier A."/>
            <person name="Kalinowski J."/>
            <person name="Ruckert C."/>
        </authorList>
    </citation>
    <scope>NUCLEOTIDE SEQUENCE</scope>
    <source>
        <strain evidence="10">CGMCC 4.7308</strain>
    </source>
</reference>
<comment type="pathway">
    <text evidence="6">Quinol/quinone metabolism; 1,4-dihydroxy-2-naphthoate biosynthesis; 1,4-dihydroxy-2-naphthoate from chorismate: step 2/7.</text>
</comment>
<comment type="cofactor">
    <cofactor evidence="6">
        <name>thiamine diphosphate</name>
        <dbReference type="ChEBI" id="CHEBI:58937"/>
    </cofactor>
    <text evidence="6">Binds 1 thiamine pyrophosphate per subunit.</text>
</comment>
<evidence type="ECO:0000259" key="8">
    <source>
        <dbReference type="Pfam" id="PF02775"/>
    </source>
</evidence>
<feature type="region of interest" description="Disordered" evidence="7">
    <location>
        <begin position="210"/>
        <end position="237"/>
    </location>
</feature>
<dbReference type="PANTHER" id="PTHR42916:SF1">
    <property type="entry name" value="PROTEIN PHYLLO, CHLOROPLASTIC"/>
    <property type="match status" value="1"/>
</dbReference>
<dbReference type="GO" id="GO:0009234">
    <property type="term" value="P:menaquinone biosynthetic process"/>
    <property type="evidence" value="ECO:0007669"/>
    <property type="project" value="UniProtKB-UniRule"/>
</dbReference>
<dbReference type="Pfam" id="PF02775">
    <property type="entry name" value="TPP_enzyme_C"/>
    <property type="match status" value="1"/>
</dbReference>
<reference evidence="10" key="2">
    <citation type="submission" date="2020-09" db="EMBL/GenBank/DDBJ databases">
        <authorList>
            <person name="Sun Q."/>
            <person name="Zhou Y."/>
        </authorList>
    </citation>
    <scope>NUCLEOTIDE SEQUENCE</scope>
    <source>
        <strain evidence="10">CGMCC 4.7308</strain>
    </source>
</reference>
<feature type="domain" description="Thiamine pyrophosphate enzyme TPP-binding" evidence="8">
    <location>
        <begin position="437"/>
        <end position="547"/>
    </location>
</feature>
<gene>
    <name evidence="6 10" type="primary">menD</name>
    <name evidence="10" type="ORF">GCM10011594_25070</name>
</gene>
<evidence type="ECO:0000256" key="1">
    <source>
        <dbReference type="ARBA" id="ARBA00022679"/>
    </source>
</evidence>
<keyword evidence="4 6" id="KW-0786">Thiamine pyrophosphate</keyword>
<feature type="compositionally biased region" description="Low complexity" evidence="7">
    <location>
        <begin position="210"/>
        <end position="227"/>
    </location>
</feature>
<dbReference type="AlphaFoldDB" id="A0A917SYH1"/>
<evidence type="ECO:0000259" key="9">
    <source>
        <dbReference type="Pfam" id="PF02776"/>
    </source>
</evidence>
<dbReference type="Gene3D" id="3.40.50.970">
    <property type="match status" value="2"/>
</dbReference>
<proteinExistence type="inferred from homology"/>
<keyword evidence="6" id="KW-0474">Menaquinone biosynthesis</keyword>
<dbReference type="GO" id="GO:0030145">
    <property type="term" value="F:manganese ion binding"/>
    <property type="evidence" value="ECO:0007669"/>
    <property type="project" value="UniProtKB-UniRule"/>
</dbReference>
<dbReference type="GO" id="GO:0000287">
    <property type="term" value="F:magnesium ion binding"/>
    <property type="evidence" value="ECO:0007669"/>
    <property type="project" value="UniProtKB-UniRule"/>
</dbReference>
<protein>
    <recommendedName>
        <fullName evidence="6">2-succinyl-5-enolpyruvyl-6-hydroxy-3-cyclohexene-1-carboxylate synthase</fullName>
        <shortName evidence="6">SEPHCHC synthase</shortName>
        <ecNumber evidence="6">2.2.1.9</ecNumber>
    </recommendedName>
    <alternativeName>
        <fullName evidence="6">Menaquinone biosynthesis protein MenD</fullName>
    </alternativeName>
</protein>
<dbReference type="InterPro" id="IPR004433">
    <property type="entry name" value="MenaQ_synth_MenD"/>
</dbReference>
<keyword evidence="3 6" id="KW-0460">Magnesium</keyword>
<evidence type="ECO:0000256" key="5">
    <source>
        <dbReference type="ARBA" id="ARBA00023211"/>
    </source>
</evidence>
<comment type="subunit">
    <text evidence="6">Homodimer.</text>
</comment>
<dbReference type="InterPro" id="IPR011766">
    <property type="entry name" value="TPP_enzyme_TPP-bd"/>
</dbReference>
<evidence type="ECO:0000256" key="4">
    <source>
        <dbReference type="ARBA" id="ARBA00023052"/>
    </source>
</evidence>
<dbReference type="EC" id="2.2.1.9" evidence="6"/>
<comment type="cofactor">
    <cofactor evidence="6">
        <name>Mg(2+)</name>
        <dbReference type="ChEBI" id="CHEBI:18420"/>
    </cofactor>
    <cofactor evidence="6">
        <name>Mn(2+)</name>
        <dbReference type="ChEBI" id="CHEBI:29035"/>
    </cofactor>
</comment>
<evidence type="ECO:0000256" key="3">
    <source>
        <dbReference type="ARBA" id="ARBA00022842"/>
    </source>
</evidence>
<comment type="catalytic activity">
    <reaction evidence="6">
        <text>isochorismate + 2-oxoglutarate + H(+) = 5-enolpyruvoyl-6-hydroxy-2-succinyl-cyclohex-3-ene-1-carboxylate + CO2</text>
        <dbReference type="Rhea" id="RHEA:25593"/>
        <dbReference type="ChEBI" id="CHEBI:15378"/>
        <dbReference type="ChEBI" id="CHEBI:16526"/>
        <dbReference type="ChEBI" id="CHEBI:16810"/>
        <dbReference type="ChEBI" id="CHEBI:29780"/>
        <dbReference type="ChEBI" id="CHEBI:58818"/>
        <dbReference type="EC" id="2.2.1.9"/>
    </reaction>
</comment>
<comment type="pathway">
    <text evidence="6">Quinol/quinone metabolism; menaquinone biosynthesis.</text>
</comment>
<organism evidence="10 11">
    <name type="scientific">Nakamurella endophytica</name>
    <dbReference type="NCBI Taxonomy" id="1748367"/>
    <lineage>
        <taxon>Bacteria</taxon>
        <taxon>Bacillati</taxon>
        <taxon>Actinomycetota</taxon>
        <taxon>Actinomycetes</taxon>
        <taxon>Nakamurellales</taxon>
        <taxon>Nakamurellaceae</taxon>
        <taxon>Nakamurella</taxon>
    </lineage>
</organism>
<name>A0A917SYH1_9ACTN</name>
<evidence type="ECO:0000313" key="11">
    <source>
        <dbReference type="Proteomes" id="UP000655208"/>
    </source>
</evidence>
<accession>A0A917SYH1</accession>
<comment type="similarity">
    <text evidence="6">Belongs to the TPP enzyme family. MenD subfamily.</text>
</comment>
<dbReference type="NCBIfam" id="TIGR00173">
    <property type="entry name" value="menD"/>
    <property type="match status" value="1"/>
</dbReference>
<dbReference type="CDD" id="cd07037">
    <property type="entry name" value="TPP_PYR_MenD"/>
    <property type="match status" value="1"/>
</dbReference>
<dbReference type="PANTHER" id="PTHR42916">
    <property type="entry name" value="2-SUCCINYL-5-ENOLPYRUVYL-6-HYDROXY-3-CYCLOHEXENE-1-CARBOXYLATE SYNTHASE"/>
    <property type="match status" value="1"/>
</dbReference>
<keyword evidence="1 6" id="KW-0808">Transferase</keyword>
<evidence type="ECO:0000256" key="7">
    <source>
        <dbReference type="SAM" id="MobiDB-lite"/>
    </source>
</evidence>
<dbReference type="Gene3D" id="3.40.50.1220">
    <property type="entry name" value="TPP-binding domain"/>
    <property type="match status" value="1"/>
</dbReference>
<dbReference type="InterPro" id="IPR029061">
    <property type="entry name" value="THDP-binding"/>
</dbReference>
<dbReference type="Proteomes" id="UP000655208">
    <property type="component" value="Unassembled WGS sequence"/>
</dbReference>